<evidence type="ECO:0000313" key="1">
    <source>
        <dbReference type="EMBL" id="RAZ80296.1"/>
    </source>
</evidence>
<proteinExistence type="predicted"/>
<dbReference type="AlphaFoldDB" id="A0A330GYG4"/>
<organism evidence="1 2">
    <name type="scientific">Mesorhizobium atlanticum</name>
    <dbReference type="NCBI Taxonomy" id="2233532"/>
    <lineage>
        <taxon>Bacteria</taxon>
        <taxon>Pseudomonadati</taxon>
        <taxon>Pseudomonadota</taxon>
        <taxon>Alphaproteobacteria</taxon>
        <taxon>Hyphomicrobiales</taxon>
        <taxon>Phyllobacteriaceae</taxon>
        <taxon>Mesorhizobium</taxon>
    </lineage>
</organism>
<comment type="caution">
    <text evidence="1">The sequence shown here is derived from an EMBL/GenBank/DDBJ whole genome shotgun (WGS) entry which is preliminary data.</text>
</comment>
<dbReference type="EMBL" id="QMBQ01000001">
    <property type="protein sequence ID" value="RAZ80296.1"/>
    <property type="molecule type" value="Genomic_DNA"/>
</dbReference>
<gene>
    <name evidence="1" type="ORF">DPM35_03135</name>
</gene>
<protein>
    <submittedName>
        <fullName evidence="1">Uncharacterized protein</fullName>
    </submittedName>
</protein>
<evidence type="ECO:0000313" key="2">
    <source>
        <dbReference type="Proteomes" id="UP000251956"/>
    </source>
</evidence>
<accession>A0A330GYG4</accession>
<dbReference type="Proteomes" id="UP000251956">
    <property type="component" value="Unassembled WGS sequence"/>
</dbReference>
<sequence>MPYKGLHKVCEFSTQNIRLFLGYFSSPQSTVDAFAILSSRGFKLNMSAAGCRVDHSTDWNDYMVNLDAREERLIDIVAKERCLYYGREVGAEYISL</sequence>
<name>A0A330GYG4_9HYPH</name>
<keyword evidence="2" id="KW-1185">Reference proteome</keyword>
<reference evidence="1 2" key="2">
    <citation type="submission" date="2018-07" db="EMBL/GenBank/DDBJ databases">
        <title>Diversity of Mesorhizobium strains in Brazil.</title>
        <authorList>
            <person name="Helene L.C.F."/>
            <person name="Dall'Agnol R."/>
            <person name="Delamuta J.R.M."/>
            <person name="Hungria M."/>
        </authorList>
    </citation>
    <scope>NUCLEOTIDE SEQUENCE [LARGE SCALE GENOMIC DNA]</scope>
    <source>
        <strain evidence="1 2">CNPSo 3140</strain>
    </source>
</reference>
<reference evidence="2" key="1">
    <citation type="submission" date="2018-06" db="EMBL/GenBank/DDBJ databases">
        <authorList>
            <person name="Helene L.C."/>
            <person name="Dall'Agnol R."/>
            <person name="Delamuta J.R."/>
            <person name="Hungria M."/>
        </authorList>
    </citation>
    <scope>NUCLEOTIDE SEQUENCE [LARGE SCALE GENOMIC DNA]</scope>
    <source>
        <strain evidence="2">CNPSo 3140</strain>
    </source>
</reference>